<dbReference type="GO" id="GO:0016791">
    <property type="term" value="F:phosphatase activity"/>
    <property type="evidence" value="ECO:0007669"/>
    <property type="project" value="TreeGrafter"/>
</dbReference>
<accession>A0AAP6LLP4</accession>
<evidence type="ECO:0000313" key="3">
    <source>
        <dbReference type="Proteomes" id="UP001284033"/>
    </source>
</evidence>
<dbReference type="PANTHER" id="PTHR42850:SF4">
    <property type="entry name" value="ZINC-DEPENDENT ENDOPOLYPHOSPHATASE"/>
    <property type="match status" value="1"/>
</dbReference>
<comment type="caution">
    <text evidence="2">The sequence shown here is derived from an EMBL/GenBank/DDBJ whole genome shotgun (WGS) entry which is preliminary data.</text>
</comment>
<dbReference type="AlphaFoldDB" id="A0AAP6LLP4"/>
<dbReference type="RefSeq" id="WP_154469485.1">
    <property type="nucleotide sequence ID" value="NZ_CP110126.1"/>
</dbReference>
<dbReference type="Gene3D" id="3.60.21.10">
    <property type="match status" value="1"/>
</dbReference>
<dbReference type="SUPFAM" id="SSF56300">
    <property type="entry name" value="Metallo-dependent phosphatases"/>
    <property type="match status" value="1"/>
</dbReference>
<dbReference type="PANTHER" id="PTHR42850">
    <property type="entry name" value="METALLOPHOSPHOESTERASE"/>
    <property type="match status" value="1"/>
</dbReference>
<dbReference type="Pfam" id="PF00149">
    <property type="entry name" value="Metallophos"/>
    <property type="match status" value="1"/>
</dbReference>
<name>A0AAP6LLP4_RIEAN</name>
<dbReference type="GO" id="GO:0110154">
    <property type="term" value="P:RNA decapping"/>
    <property type="evidence" value="ECO:0007669"/>
    <property type="project" value="TreeGrafter"/>
</dbReference>
<dbReference type="Proteomes" id="UP001284033">
    <property type="component" value="Unassembled WGS sequence"/>
</dbReference>
<reference evidence="2" key="1">
    <citation type="submission" date="2023-01" db="EMBL/GenBank/DDBJ databases">
        <title>Genome-based studies on antimicrobial resistance profiles of Riemerella anatipestifer in China, 1994 to 2021.</title>
        <authorList>
            <person name="Yang Z."/>
            <person name="Zhu D."/>
        </authorList>
    </citation>
    <scope>NUCLEOTIDE SEQUENCE</scope>
    <source>
        <strain evidence="2">RCAD1218</strain>
    </source>
</reference>
<organism evidence="2 3">
    <name type="scientific">Riemerella anatipestifer</name>
    <name type="common">Moraxella anatipestifer</name>
    <dbReference type="NCBI Taxonomy" id="34085"/>
    <lineage>
        <taxon>Bacteria</taxon>
        <taxon>Pseudomonadati</taxon>
        <taxon>Bacteroidota</taxon>
        <taxon>Flavobacteriia</taxon>
        <taxon>Flavobacteriales</taxon>
        <taxon>Weeksellaceae</taxon>
        <taxon>Riemerella</taxon>
    </lineage>
</organism>
<protein>
    <submittedName>
        <fullName evidence="2">Metallophosphoesterase family protein</fullName>
    </submittedName>
</protein>
<dbReference type="InterPro" id="IPR050126">
    <property type="entry name" value="Ap4A_hydrolase"/>
</dbReference>
<dbReference type="CDD" id="cd00144">
    <property type="entry name" value="MPP_PPP_family"/>
    <property type="match status" value="1"/>
</dbReference>
<dbReference type="InterPro" id="IPR004843">
    <property type="entry name" value="Calcineurin-like_PHP"/>
</dbReference>
<gene>
    <name evidence="2" type="ORF">PG303_10220</name>
</gene>
<proteinExistence type="predicted"/>
<evidence type="ECO:0000259" key="1">
    <source>
        <dbReference type="Pfam" id="PF00149"/>
    </source>
</evidence>
<feature type="domain" description="Calcineurin-like phosphoesterase" evidence="1">
    <location>
        <begin position="4"/>
        <end position="169"/>
    </location>
</feature>
<dbReference type="GO" id="GO:0005737">
    <property type="term" value="C:cytoplasm"/>
    <property type="evidence" value="ECO:0007669"/>
    <property type="project" value="TreeGrafter"/>
</dbReference>
<dbReference type="GO" id="GO:0008803">
    <property type="term" value="F:bis(5'-nucleosyl)-tetraphosphatase (symmetrical) activity"/>
    <property type="evidence" value="ECO:0007669"/>
    <property type="project" value="TreeGrafter"/>
</dbReference>
<dbReference type="EMBL" id="JAQZHK010000011">
    <property type="protein sequence ID" value="MDY3513585.1"/>
    <property type="molecule type" value="Genomic_DNA"/>
</dbReference>
<evidence type="ECO:0000313" key="2">
    <source>
        <dbReference type="EMBL" id="MDY3513585.1"/>
    </source>
</evidence>
<sequence>MKSYTISDIHGCFFTLQELFNKIGLNKCDHLFLLGDYINRGPRSKEVVDYIIKLQKEGYKIEVLKGNHEDMVFDSIRLDNWTIGETETLKSFNITHLNQLENKYLNWFSKLKHHTINEDYIFVHAGLNFNNENPFDDKNSMLWINNWYDTINYEWLQNKVIIHGHKPIKKKVIIKMLSEINKFKVLNIDNGCHIQNQNGFGNLCCFELNQRELFFQKNID</sequence>
<dbReference type="InterPro" id="IPR029052">
    <property type="entry name" value="Metallo-depent_PP-like"/>
</dbReference>